<proteinExistence type="predicted"/>
<protein>
    <recommendedName>
        <fullName evidence="6">Pentacotripeptide-repeat region of PRORP domain-containing protein</fullName>
    </recommendedName>
</protein>
<feature type="region of interest" description="Disordered" evidence="3">
    <location>
        <begin position="680"/>
        <end position="737"/>
    </location>
</feature>
<dbReference type="STRING" id="36646.A0A1V6UDX4"/>
<dbReference type="PANTHER" id="PTHR47942:SF78">
    <property type="entry name" value="PENTATRICOPEPTIDE REPEAT PROTEIN (AFU_ORTHOLOGUE AFUA_4G07240)"/>
    <property type="match status" value="1"/>
</dbReference>
<feature type="compositionally biased region" description="Acidic residues" evidence="3">
    <location>
        <begin position="719"/>
        <end position="734"/>
    </location>
</feature>
<dbReference type="Gene3D" id="1.25.40.10">
    <property type="entry name" value="Tetratricopeptide repeat domain"/>
    <property type="match status" value="2"/>
</dbReference>
<keyword evidence="1" id="KW-0677">Repeat</keyword>
<feature type="repeat" description="PPR" evidence="2">
    <location>
        <begin position="463"/>
        <end position="493"/>
    </location>
</feature>
<feature type="compositionally biased region" description="Polar residues" evidence="3">
    <location>
        <begin position="1"/>
        <end position="12"/>
    </location>
</feature>
<feature type="region of interest" description="Disordered" evidence="3">
    <location>
        <begin position="134"/>
        <end position="160"/>
    </location>
</feature>
<accession>A0A1V6UDX4</accession>
<feature type="region of interest" description="Disordered" evidence="3">
    <location>
        <begin position="1"/>
        <end position="49"/>
    </location>
</feature>
<dbReference type="Proteomes" id="UP000191500">
    <property type="component" value="Unassembled WGS sequence"/>
</dbReference>
<evidence type="ECO:0008006" key="6">
    <source>
        <dbReference type="Google" id="ProtNLM"/>
    </source>
</evidence>
<organism evidence="4 5">
    <name type="scientific">Penicillium coprophilum</name>
    <dbReference type="NCBI Taxonomy" id="36646"/>
    <lineage>
        <taxon>Eukaryota</taxon>
        <taxon>Fungi</taxon>
        <taxon>Dikarya</taxon>
        <taxon>Ascomycota</taxon>
        <taxon>Pezizomycotina</taxon>
        <taxon>Eurotiomycetes</taxon>
        <taxon>Eurotiomycetidae</taxon>
        <taxon>Eurotiales</taxon>
        <taxon>Aspergillaceae</taxon>
        <taxon>Penicillium</taxon>
    </lineage>
</organism>
<comment type="caution">
    <text evidence="4">The sequence shown here is derived from an EMBL/GenBank/DDBJ whole genome shotgun (WGS) entry which is preliminary data.</text>
</comment>
<evidence type="ECO:0000313" key="5">
    <source>
        <dbReference type="Proteomes" id="UP000191500"/>
    </source>
</evidence>
<evidence type="ECO:0000256" key="3">
    <source>
        <dbReference type="SAM" id="MobiDB-lite"/>
    </source>
</evidence>
<dbReference type="Pfam" id="PF01535">
    <property type="entry name" value="PPR"/>
    <property type="match status" value="1"/>
</dbReference>
<sequence length="825" mass="95341">MPHPNRSPSSPSLRIHPKQALDELPLFQQPSMPPSKPPSHNSSVRRLCPRRPRPSVASIADIFVGSLVLASFCHEHSPSRRGLSTVAWSVSDHNLQKFQSKSAASRRQLPPRRQPEYSSSRFHLSQPKRLISNGLARTNDENTEEYNMETESREERETEDNDYIPLWPAKNADVESQTRSERFDFTYDFDRRIEITEHTKPDNDIGIDPKLPDKFPRQSFPSWLHPEKERRLSTSKLYEKSLADYDWKEAVKVVAPYSHYTKTRKEDSHDQMEIHSVEKLVRTLWEEPDPSTQYLFRLYRDLPAPGVALLSKRTRGALLRLFAHPRDRRWVDARRYLALVDDMVAARLPLSRSLWSSAIHLSGRANGKVLKRDLIRAVGMWQKMEHIAGVKADEVVFNILFDIAIKAGAFKVADRLEEEMTERGLSFSRCGKTSKIYYFGMIRDVEGIRETFDNFVKSGEIVDTVVMNCLIASFLRAGDLQTAEQLYARMLEKQSSNNKRLARLDDRSNLNIGGSNLSYDMPQYRERARKLGRVLKKSAALKEKFPEYHRALQDSLSIAPDTRTFYIFLRHYAYNTGQLDSFMAVMRDMEKTFLVPPRAIIYLFLFEGFALHGRRKKQWSAENLRLTWHAYIRALRDSNTRLRGFNLNNRKMTWENPLAKSVAIDVEELPVTDSPNGLYMPLPTVDTVENPQGSEGTAERSTMGDSQDNGQAAKSELDKNEDETTEIEELDVDEVFNPRLQFPGEAEQEESWDPEQRLENGLFVGRRMITVILQAFGTCCGPKEVLEVWLQLERLWHPQQRKAVDVFAIKEELDKQMSRDPHRNR</sequence>
<evidence type="ECO:0000256" key="1">
    <source>
        <dbReference type="ARBA" id="ARBA00022737"/>
    </source>
</evidence>
<dbReference type="InterPro" id="IPR002885">
    <property type="entry name" value="PPR_rpt"/>
</dbReference>
<dbReference type="EMBL" id="MDDG01000012">
    <property type="protein sequence ID" value="OQE36153.1"/>
    <property type="molecule type" value="Genomic_DNA"/>
</dbReference>
<gene>
    <name evidence="4" type="ORF">PENCOP_c012G07353</name>
</gene>
<dbReference type="InterPro" id="IPR011990">
    <property type="entry name" value="TPR-like_helical_dom_sf"/>
</dbReference>
<dbReference type="InterPro" id="IPR051222">
    <property type="entry name" value="PPR/CCM1_RNA-binding"/>
</dbReference>
<dbReference type="AlphaFoldDB" id="A0A1V6UDX4"/>
<dbReference type="NCBIfam" id="TIGR00756">
    <property type="entry name" value="PPR"/>
    <property type="match status" value="1"/>
</dbReference>
<name>A0A1V6UDX4_9EURO</name>
<keyword evidence="5" id="KW-1185">Reference proteome</keyword>
<reference evidence="5" key="1">
    <citation type="journal article" date="2017" name="Nat. Microbiol.">
        <title>Global analysis of biosynthetic gene clusters reveals vast potential of secondary metabolite production in Penicillium species.</title>
        <authorList>
            <person name="Nielsen J.C."/>
            <person name="Grijseels S."/>
            <person name="Prigent S."/>
            <person name="Ji B."/>
            <person name="Dainat J."/>
            <person name="Nielsen K.F."/>
            <person name="Frisvad J.C."/>
            <person name="Workman M."/>
            <person name="Nielsen J."/>
        </authorList>
    </citation>
    <scope>NUCLEOTIDE SEQUENCE [LARGE SCALE GENOMIC DNA]</scope>
    <source>
        <strain evidence="5">IBT 31321</strain>
    </source>
</reference>
<dbReference type="PROSITE" id="PS51375">
    <property type="entry name" value="PPR"/>
    <property type="match status" value="1"/>
</dbReference>
<dbReference type="PANTHER" id="PTHR47942">
    <property type="entry name" value="TETRATRICOPEPTIDE REPEAT (TPR)-LIKE SUPERFAMILY PROTEIN-RELATED"/>
    <property type="match status" value="1"/>
</dbReference>
<feature type="compositionally biased region" description="Polar residues" evidence="3">
    <location>
        <begin position="687"/>
        <end position="712"/>
    </location>
</feature>
<evidence type="ECO:0000256" key="2">
    <source>
        <dbReference type="PROSITE-ProRule" id="PRU00708"/>
    </source>
</evidence>
<feature type="region of interest" description="Disordered" evidence="3">
    <location>
        <begin position="98"/>
        <end position="122"/>
    </location>
</feature>
<evidence type="ECO:0000313" key="4">
    <source>
        <dbReference type="EMBL" id="OQE36153.1"/>
    </source>
</evidence>